<dbReference type="PANTHER" id="PTHR46383:SF2">
    <property type="entry name" value="AMINOTRANSFERASE"/>
    <property type="match status" value="1"/>
</dbReference>
<keyword evidence="4 6" id="KW-0808">Transferase</keyword>
<evidence type="ECO:0000259" key="7">
    <source>
        <dbReference type="Pfam" id="PF00155"/>
    </source>
</evidence>
<comment type="cofactor">
    <cofactor evidence="1 6">
        <name>pyridoxal 5'-phosphate</name>
        <dbReference type="ChEBI" id="CHEBI:597326"/>
    </cofactor>
</comment>
<proteinExistence type="inferred from homology"/>
<evidence type="ECO:0000256" key="5">
    <source>
        <dbReference type="ARBA" id="ARBA00022898"/>
    </source>
</evidence>
<protein>
    <recommendedName>
        <fullName evidence="6">Aminotransferase</fullName>
        <ecNumber evidence="6">2.6.1.-</ecNumber>
    </recommendedName>
</protein>
<keyword evidence="9" id="KW-1185">Reference proteome</keyword>
<dbReference type="AlphaFoldDB" id="A0A849ASQ3"/>
<dbReference type="RefSeq" id="WP_171158472.1">
    <property type="nucleotide sequence ID" value="NZ_JABENB010000003.1"/>
</dbReference>
<dbReference type="InterPro" id="IPR015421">
    <property type="entry name" value="PyrdxlP-dep_Trfase_major"/>
</dbReference>
<dbReference type="PANTHER" id="PTHR46383">
    <property type="entry name" value="ASPARTATE AMINOTRANSFERASE"/>
    <property type="match status" value="1"/>
</dbReference>
<evidence type="ECO:0000256" key="1">
    <source>
        <dbReference type="ARBA" id="ARBA00001933"/>
    </source>
</evidence>
<gene>
    <name evidence="8" type="ORF">HJ588_18735</name>
</gene>
<dbReference type="GO" id="GO:0030170">
    <property type="term" value="F:pyridoxal phosphate binding"/>
    <property type="evidence" value="ECO:0007669"/>
    <property type="project" value="InterPro"/>
</dbReference>
<dbReference type="GO" id="GO:0008483">
    <property type="term" value="F:transaminase activity"/>
    <property type="evidence" value="ECO:0007669"/>
    <property type="project" value="UniProtKB-KW"/>
</dbReference>
<dbReference type="InterPro" id="IPR050596">
    <property type="entry name" value="AspAT/PAT-like"/>
</dbReference>
<keyword evidence="5" id="KW-0663">Pyridoxal phosphate</keyword>
<dbReference type="Pfam" id="PF00155">
    <property type="entry name" value="Aminotran_1_2"/>
    <property type="match status" value="1"/>
</dbReference>
<evidence type="ECO:0000256" key="6">
    <source>
        <dbReference type="RuleBase" id="RU000481"/>
    </source>
</evidence>
<dbReference type="GO" id="GO:0006520">
    <property type="term" value="P:amino acid metabolic process"/>
    <property type="evidence" value="ECO:0007669"/>
    <property type="project" value="InterPro"/>
</dbReference>
<dbReference type="PROSITE" id="PS00105">
    <property type="entry name" value="AA_TRANSFER_CLASS_1"/>
    <property type="match status" value="1"/>
</dbReference>
<dbReference type="Proteomes" id="UP000557772">
    <property type="component" value="Unassembled WGS sequence"/>
</dbReference>
<feature type="domain" description="Aminotransferase class I/classII large" evidence="7">
    <location>
        <begin position="32"/>
        <end position="381"/>
    </location>
</feature>
<sequence length="387" mass="42114">MTGTPSARSEVPPFHVMEVLRAAQERQRTHGDMILLCVGQPSTPAPRPVLDAVHTAIESEQLGYTQGDGIPALREAVATHYARTYDVTVAPEDVLISTGSSGGFSTVLLAAFDAGDRVAMARPGYPAYRNTLRALGLQPVEIDCGPQTRYQPTVGQLDALHAAQPLQGLIVASPANPTGTIIDPEQLAAIAQWCAAHDVLLLSDEIYHGISYGRPTHTAWEFGRESVVLGSVSKFWSMTGWRLGWNLLPQWLRRPVDVLQSNLAICAPAVSQYGAVAAFSPESSAELERHVERYASCRELLLRRLPELGIDAFAPPDGAFYAYCDVSHLTDDSISWCQEVLDRTGVAIAPGVDFDTEHGHRFVRFSFCVEPAQLDEALDRLAAMLRA</sequence>
<evidence type="ECO:0000313" key="9">
    <source>
        <dbReference type="Proteomes" id="UP000557772"/>
    </source>
</evidence>
<accession>A0A849ASQ3</accession>
<comment type="caution">
    <text evidence="8">The sequence shown here is derived from an EMBL/GenBank/DDBJ whole genome shotgun (WGS) entry which is preliminary data.</text>
</comment>
<organism evidence="8 9">
    <name type="scientific">Flexivirga aerilata</name>
    <dbReference type="NCBI Taxonomy" id="1656889"/>
    <lineage>
        <taxon>Bacteria</taxon>
        <taxon>Bacillati</taxon>
        <taxon>Actinomycetota</taxon>
        <taxon>Actinomycetes</taxon>
        <taxon>Micrococcales</taxon>
        <taxon>Dermacoccaceae</taxon>
        <taxon>Flexivirga</taxon>
    </lineage>
</organism>
<dbReference type="InterPro" id="IPR004839">
    <property type="entry name" value="Aminotransferase_I/II_large"/>
</dbReference>
<reference evidence="8 9" key="1">
    <citation type="submission" date="2020-05" db="EMBL/GenBank/DDBJ databases">
        <title>Flexivirga sp. ID2601S isolated from air conditioner.</title>
        <authorList>
            <person name="Kim D.H."/>
        </authorList>
    </citation>
    <scope>NUCLEOTIDE SEQUENCE [LARGE SCALE GENOMIC DNA]</scope>
    <source>
        <strain evidence="8 9">ID2601S</strain>
    </source>
</reference>
<dbReference type="InterPro" id="IPR004838">
    <property type="entry name" value="NHTrfase_class1_PyrdxlP-BS"/>
</dbReference>
<dbReference type="InterPro" id="IPR015424">
    <property type="entry name" value="PyrdxlP-dep_Trfase"/>
</dbReference>
<dbReference type="CDD" id="cd00609">
    <property type="entry name" value="AAT_like"/>
    <property type="match status" value="1"/>
</dbReference>
<evidence type="ECO:0000256" key="4">
    <source>
        <dbReference type="ARBA" id="ARBA00022679"/>
    </source>
</evidence>
<dbReference type="SUPFAM" id="SSF53383">
    <property type="entry name" value="PLP-dependent transferases"/>
    <property type="match status" value="1"/>
</dbReference>
<evidence type="ECO:0000313" key="8">
    <source>
        <dbReference type="EMBL" id="NNG41300.1"/>
    </source>
</evidence>
<comment type="similarity">
    <text evidence="2 6">Belongs to the class-I pyridoxal-phosphate-dependent aminotransferase family.</text>
</comment>
<evidence type="ECO:0000256" key="3">
    <source>
        <dbReference type="ARBA" id="ARBA00022576"/>
    </source>
</evidence>
<evidence type="ECO:0000256" key="2">
    <source>
        <dbReference type="ARBA" id="ARBA00007441"/>
    </source>
</evidence>
<keyword evidence="3 6" id="KW-0032">Aminotransferase</keyword>
<dbReference type="EC" id="2.6.1.-" evidence="6"/>
<dbReference type="Gene3D" id="3.40.640.10">
    <property type="entry name" value="Type I PLP-dependent aspartate aminotransferase-like (Major domain)"/>
    <property type="match status" value="1"/>
</dbReference>
<name>A0A849ASQ3_9MICO</name>
<dbReference type="EMBL" id="JABENB010000003">
    <property type="protein sequence ID" value="NNG41300.1"/>
    <property type="molecule type" value="Genomic_DNA"/>
</dbReference>